<comment type="caution">
    <text evidence="5">The sequence shown here is derived from an EMBL/GenBank/DDBJ whole genome shotgun (WGS) entry which is preliminary data.</text>
</comment>
<dbReference type="Gene3D" id="3.40.630.190">
    <property type="entry name" value="LCP protein"/>
    <property type="match status" value="1"/>
</dbReference>
<feature type="transmembrane region" description="Helical" evidence="3">
    <location>
        <begin position="31"/>
        <end position="51"/>
    </location>
</feature>
<name>A0ABW5QXQ8_9BACL</name>
<dbReference type="RefSeq" id="WP_379273637.1">
    <property type="nucleotide sequence ID" value="NZ_JBHUGT010000024.1"/>
</dbReference>
<organism evidence="5 6">
    <name type="scientific">Paenibacillus thailandensis</name>
    <dbReference type="NCBI Taxonomy" id="393250"/>
    <lineage>
        <taxon>Bacteria</taxon>
        <taxon>Bacillati</taxon>
        <taxon>Bacillota</taxon>
        <taxon>Bacilli</taxon>
        <taxon>Bacillales</taxon>
        <taxon>Paenibacillaceae</taxon>
        <taxon>Paenibacillus</taxon>
    </lineage>
</organism>
<evidence type="ECO:0000259" key="4">
    <source>
        <dbReference type="Pfam" id="PF03816"/>
    </source>
</evidence>
<evidence type="ECO:0000313" key="5">
    <source>
        <dbReference type="EMBL" id="MFD2661187.1"/>
    </source>
</evidence>
<keyword evidence="3" id="KW-1133">Transmembrane helix</keyword>
<proteinExistence type="inferred from homology"/>
<keyword evidence="6" id="KW-1185">Reference proteome</keyword>
<dbReference type="EMBL" id="JBHUMY010000012">
    <property type="protein sequence ID" value="MFD2661187.1"/>
    <property type="molecule type" value="Genomic_DNA"/>
</dbReference>
<dbReference type="NCBIfam" id="TIGR00350">
    <property type="entry name" value="lytR_cpsA_psr"/>
    <property type="match status" value="1"/>
</dbReference>
<keyword evidence="3" id="KW-0812">Transmembrane</keyword>
<protein>
    <submittedName>
        <fullName evidence="5">LCP family protein</fullName>
    </submittedName>
</protein>
<reference evidence="6" key="1">
    <citation type="journal article" date="2019" name="Int. J. Syst. Evol. Microbiol.">
        <title>The Global Catalogue of Microorganisms (GCM) 10K type strain sequencing project: providing services to taxonomists for standard genome sequencing and annotation.</title>
        <authorList>
            <consortium name="The Broad Institute Genomics Platform"/>
            <consortium name="The Broad Institute Genome Sequencing Center for Infectious Disease"/>
            <person name="Wu L."/>
            <person name="Ma J."/>
        </authorList>
    </citation>
    <scope>NUCLEOTIDE SEQUENCE [LARGE SCALE GENOMIC DNA]</scope>
    <source>
        <strain evidence="6">TISTR 1827</strain>
    </source>
</reference>
<dbReference type="Pfam" id="PF03816">
    <property type="entry name" value="LytR_cpsA_psr"/>
    <property type="match status" value="1"/>
</dbReference>
<dbReference type="InterPro" id="IPR050922">
    <property type="entry name" value="LytR/CpsA/Psr_CW_biosynth"/>
</dbReference>
<comment type="similarity">
    <text evidence="1">Belongs to the LytR/CpsA/Psr (LCP) family.</text>
</comment>
<keyword evidence="3" id="KW-0472">Membrane</keyword>
<dbReference type="Proteomes" id="UP001597493">
    <property type="component" value="Unassembled WGS sequence"/>
</dbReference>
<dbReference type="PANTHER" id="PTHR33392">
    <property type="entry name" value="POLYISOPRENYL-TEICHOIC ACID--PEPTIDOGLYCAN TEICHOIC ACID TRANSFERASE TAGU"/>
    <property type="match status" value="1"/>
</dbReference>
<gene>
    <name evidence="5" type="ORF">ACFSW5_13095</name>
</gene>
<feature type="domain" description="Cell envelope-related transcriptional attenuator" evidence="4">
    <location>
        <begin position="101"/>
        <end position="278"/>
    </location>
</feature>
<accession>A0ABW5QXQ8</accession>
<dbReference type="PANTHER" id="PTHR33392:SF6">
    <property type="entry name" value="POLYISOPRENYL-TEICHOIC ACID--PEPTIDOGLYCAN TEICHOIC ACID TRANSFERASE TAGU"/>
    <property type="match status" value="1"/>
</dbReference>
<evidence type="ECO:0000256" key="3">
    <source>
        <dbReference type="SAM" id="Phobius"/>
    </source>
</evidence>
<dbReference type="InterPro" id="IPR004474">
    <property type="entry name" value="LytR_CpsA_psr"/>
</dbReference>
<evidence type="ECO:0000313" key="6">
    <source>
        <dbReference type="Proteomes" id="UP001597493"/>
    </source>
</evidence>
<evidence type="ECO:0000256" key="1">
    <source>
        <dbReference type="ARBA" id="ARBA00006068"/>
    </source>
</evidence>
<evidence type="ECO:0000256" key="2">
    <source>
        <dbReference type="SAM" id="MobiDB-lite"/>
    </source>
</evidence>
<sequence length="354" mass="39110">MTQNALPPRSAGRSSRKPAGAGKGPKKKRPVLRVFLFLIVAVLVVVAVFLADLVNKTNNLLDNSSTANNTEVVPVTESVKSKPVGILLLGMDTRPKGGTMNTDVMMVAAFNPNTKSTTVVSIPRDSLIQLDGYKERKANAYYAAFYTQALQEQLETKKLDEAKEAAREEARDAMSRMMTRYFGIDIKYTAIINFQGFVDVVDALGGLKVNVDMDMKYTDTADGTNIDLKKGLQTLNGQQTLDFVRYRKSNDGTNMSSDFERNQRESQVLALITDKMKSLSGVTKLGDVIEAVGNNFTIDMPTKEMQNMMTTYFGISSSDVSLIQLEGTWRSPYVYLDESKLEEARAALQAKMAE</sequence>
<feature type="region of interest" description="Disordered" evidence="2">
    <location>
        <begin position="1"/>
        <end position="26"/>
    </location>
</feature>